<evidence type="ECO:0000313" key="1">
    <source>
        <dbReference type="EMBL" id="KAJ1886351.1"/>
    </source>
</evidence>
<gene>
    <name evidence="1" type="primary">RAD14_2</name>
    <name evidence="1" type="ORF">LPJ66_009674</name>
</gene>
<comment type="caution">
    <text evidence="1">The sequence shown here is derived from an EMBL/GenBank/DDBJ whole genome shotgun (WGS) entry which is preliminary data.</text>
</comment>
<protein>
    <submittedName>
        <fullName evidence="1">DNA repair protein rad14</fullName>
    </submittedName>
</protein>
<dbReference type="Proteomes" id="UP001150581">
    <property type="component" value="Unassembled WGS sequence"/>
</dbReference>
<accession>A0ACC1I6V5</accession>
<sequence length="289" mass="33663">MPDPNPLTPEQLALIESNRQRALTKRKHAEQSQSQSQSQTSASNPGPPGPAEKKLRATKMSSGFYEYNLSTMRDTRGGFLEEERSDNVPEKKRKVLEIDDIPYDPDPDECQMCVECGSLDLDVTYLKIFKVMVCKPCVDKIPDRYSLLTKTEAKDDYLLTDGELRDRELFPVWEKANPHKSTWNNMLLYLRQHLESFAIKKWGSMEELDKEFERRIDEKRARKEKKYKQSVADLRRRTRVEEFEKTRSKKLNLETEHEHTFESTGNCDEDGNEEQKCTACGLVIEVLEF</sequence>
<keyword evidence="2" id="KW-1185">Reference proteome</keyword>
<name>A0ACC1I6V5_9FUNG</name>
<reference evidence="1" key="1">
    <citation type="submission" date="2022-07" db="EMBL/GenBank/DDBJ databases">
        <title>Phylogenomic reconstructions and comparative analyses of Kickxellomycotina fungi.</title>
        <authorList>
            <person name="Reynolds N.K."/>
            <person name="Stajich J.E."/>
            <person name="Barry K."/>
            <person name="Grigoriev I.V."/>
            <person name="Crous P."/>
            <person name="Smith M.E."/>
        </authorList>
    </citation>
    <scope>NUCLEOTIDE SEQUENCE</scope>
    <source>
        <strain evidence="1">Benny 63K</strain>
    </source>
</reference>
<evidence type="ECO:0000313" key="2">
    <source>
        <dbReference type="Proteomes" id="UP001150581"/>
    </source>
</evidence>
<organism evidence="1 2">
    <name type="scientific">Kickxella alabastrina</name>
    <dbReference type="NCBI Taxonomy" id="61397"/>
    <lineage>
        <taxon>Eukaryota</taxon>
        <taxon>Fungi</taxon>
        <taxon>Fungi incertae sedis</taxon>
        <taxon>Zoopagomycota</taxon>
        <taxon>Kickxellomycotina</taxon>
        <taxon>Kickxellomycetes</taxon>
        <taxon>Kickxellales</taxon>
        <taxon>Kickxellaceae</taxon>
        <taxon>Kickxella</taxon>
    </lineage>
</organism>
<proteinExistence type="predicted"/>
<dbReference type="EMBL" id="JANBPG010002281">
    <property type="protein sequence ID" value="KAJ1886351.1"/>
    <property type="molecule type" value="Genomic_DNA"/>
</dbReference>